<name>A0A0J0YNW7_9NEIS</name>
<accession>A0A0J0YNW7</accession>
<gene>
    <name evidence="2" type="ORF">PL75_11470</name>
</gene>
<protein>
    <submittedName>
        <fullName evidence="2">Uncharacterized protein</fullName>
    </submittedName>
</protein>
<feature type="non-terminal residue" evidence="2">
    <location>
        <position position="1"/>
    </location>
</feature>
<dbReference type="EMBL" id="JTDO01000214">
    <property type="protein sequence ID" value="KLT71844.1"/>
    <property type="molecule type" value="Genomic_DNA"/>
</dbReference>
<evidence type="ECO:0000313" key="2">
    <source>
        <dbReference type="EMBL" id="KLT71844.1"/>
    </source>
</evidence>
<keyword evidence="3" id="KW-1185">Reference proteome</keyword>
<organism evidence="2 3">
    <name type="scientific">Neisseria arctica</name>
    <dbReference type="NCBI Taxonomy" id="1470200"/>
    <lineage>
        <taxon>Bacteria</taxon>
        <taxon>Pseudomonadati</taxon>
        <taxon>Pseudomonadota</taxon>
        <taxon>Betaproteobacteria</taxon>
        <taxon>Neisseriales</taxon>
        <taxon>Neisseriaceae</taxon>
        <taxon>Neisseria</taxon>
    </lineage>
</organism>
<evidence type="ECO:0000256" key="1">
    <source>
        <dbReference type="SAM" id="MobiDB-lite"/>
    </source>
</evidence>
<dbReference type="Proteomes" id="UP000036027">
    <property type="component" value="Unassembled WGS sequence"/>
</dbReference>
<sequence length="78" mass="7837">GNVAGRVPTHTNGSASTPLLEIGVARASGQYLFDAGGGRAEAGQKLRVRLAPAGRLLPPTTAPVGSGGGGKRPKIFHH</sequence>
<dbReference type="AlphaFoldDB" id="A0A0J0YNW7"/>
<reference evidence="2 3" key="1">
    <citation type="submission" date="2014-11" db="EMBL/GenBank/DDBJ databases">
        <title>Genome of a novel goose pathogen.</title>
        <authorList>
            <person name="Hansen C.M."/>
            <person name="Hueffer K."/>
            <person name="Choi S.C."/>
        </authorList>
    </citation>
    <scope>NUCLEOTIDE SEQUENCE [LARGE SCALE GENOMIC DNA]</scope>
    <source>
        <strain evidence="2 3">KH1503</strain>
    </source>
</reference>
<evidence type="ECO:0000313" key="3">
    <source>
        <dbReference type="Proteomes" id="UP000036027"/>
    </source>
</evidence>
<feature type="non-terminal residue" evidence="2">
    <location>
        <position position="78"/>
    </location>
</feature>
<comment type="caution">
    <text evidence="2">The sequence shown here is derived from an EMBL/GenBank/DDBJ whole genome shotgun (WGS) entry which is preliminary data.</text>
</comment>
<dbReference type="PATRIC" id="fig|1470200.3.peg.1318"/>
<feature type="region of interest" description="Disordered" evidence="1">
    <location>
        <begin position="53"/>
        <end position="78"/>
    </location>
</feature>
<proteinExistence type="predicted"/>